<organism evidence="3">
    <name type="scientific">Brugia pahangi</name>
    <name type="common">Filarial nematode worm</name>
    <dbReference type="NCBI Taxonomy" id="6280"/>
    <lineage>
        <taxon>Eukaryota</taxon>
        <taxon>Metazoa</taxon>
        <taxon>Ecdysozoa</taxon>
        <taxon>Nematoda</taxon>
        <taxon>Chromadorea</taxon>
        <taxon>Rhabditida</taxon>
        <taxon>Spirurina</taxon>
        <taxon>Spiruromorpha</taxon>
        <taxon>Filarioidea</taxon>
        <taxon>Onchocercidae</taxon>
        <taxon>Brugia</taxon>
    </lineage>
</organism>
<proteinExistence type="predicted"/>
<sequence length="117" mass="14272">MHSFSIVYLQPYGFRTSVINSRNVLHALIGCFKMIFSKEKTKNTRKSFFTSKWKRYSLYGFIGSAVWHYIYYTIEFNENIRKPEERRDMTYIQWLKKQFPALRQYGIPYRENSVEKK</sequence>
<protein>
    <submittedName>
        <fullName evidence="1 3">Uncharacterized protein</fullName>
    </submittedName>
</protein>
<dbReference type="EMBL" id="UZAD01013245">
    <property type="protein sequence ID" value="VDN92920.1"/>
    <property type="molecule type" value="Genomic_DNA"/>
</dbReference>
<gene>
    <name evidence="1" type="ORF">BPAG_LOCUS11734</name>
</gene>
<accession>A0A0N4TST5</accession>
<evidence type="ECO:0000313" key="2">
    <source>
        <dbReference type="Proteomes" id="UP000278627"/>
    </source>
</evidence>
<evidence type="ECO:0000313" key="1">
    <source>
        <dbReference type="EMBL" id="VDN92920.1"/>
    </source>
</evidence>
<keyword evidence="2" id="KW-1185">Reference proteome</keyword>
<dbReference type="WBParaSite" id="BPAG_0001177201-mRNA-1">
    <property type="protein sequence ID" value="BPAG_0001177201-mRNA-1"/>
    <property type="gene ID" value="BPAG_0001177201"/>
</dbReference>
<reference evidence="1 2" key="2">
    <citation type="submission" date="2018-11" db="EMBL/GenBank/DDBJ databases">
        <authorList>
            <consortium name="Pathogen Informatics"/>
        </authorList>
    </citation>
    <scope>NUCLEOTIDE SEQUENCE [LARGE SCALE GENOMIC DNA]</scope>
</reference>
<evidence type="ECO:0000313" key="3">
    <source>
        <dbReference type="WBParaSite" id="BPAG_0001177201-mRNA-1"/>
    </source>
</evidence>
<dbReference type="AlphaFoldDB" id="A0A0N4TST5"/>
<reference evidence="3" key="1">
    <citation type="submission" date="2017-02" db="UniProtKB">
        <authorList>
            <consortium name="WormBaseParasite"/>
        </authorList>
    </citation>
    <scope>IDENTIFICATION</scope>
</reference>
<dbReference type="Proteomes" id="UP000278627">
    <property type="component" value="Unassembled WGS sequence"/>
</dbReference>
<name>A0A0N4TST5_BRUPA</name>